<dbReference type="Pfam" id="PF12660">
    <property type="entry name" value="zf-TFIIIC"/>
    <property type="match status" value="1"/>
</dbReference>
<protein>
    <recommendedName>
        <fullName evidence="1">Transcription factor IIIC putative zinc-finger domain-containing protein</fullName>
    </recommendedName>
</protein>
<evidence type="ECO:0000313" key="2">
    <source>
        <dbReference type="EMBL" id="CCH62209.1"/>
    </source>
</evidence>
<dbReference type="InterPro" id="IPR024764">
    <property type="entry name" value="TFIIIC_Znf"/>
</dbReference>
<dbReference type="OrthoDB" id="6021743at2759"/>
<gene>
    <name evidence="2" type="primary">TBLA0G02710</name>
    <name evidence="2" type="ORF">TBLA_0G02710</name>
</gene>
<organism evidence="2 3">
    <name type="scientific">Henningerozyma blattae (strain ATCC 34711 / CBS 6284 / DSM 70876 / NBRC 10599 / NRRL Y-10934 / UCD 77-7)</name>
    <name type="common">Yeast</name>
    <name type="synonym">Tetrapisispora blattae</name>
    <dbReference type="NCBI Taxonomy" id="1071380"/>
    <lineage>
        <taxon>Eukaryota</taxon>
        <taxon>Fungi</taxon>
        <taxon>Dikarya</taxon>
        <taxon>Ascomycota</taxon>
        <taxon>Saccharomycotina</taxon>
        <taxon>Saccharomycetes</taxon>
        <taxon>Saccharomycetales</taxon>
        <taxon>Saccharomycetaceae</taxon>
        <taxon>Henningerozyma</taxon>
    </lineage>
</organism>
<reference evidence="2 3" key="1">
    <citation type="journal article" date="2011" name="Proc. Natl. Acad. Sci. U.S.A.">
        <title>Evolutionary erosion of yeast sex chromosomes by mating-type switching accidents.</title>
        <authorList>
            <person name="Gordon J.L."/>
            <person name="Armisen D."/>
            <person name="Proux-Wera E."/>
            <person name="Oheigeartaigh S.S."/>
            <person name="Byrne K.P."/>
            <person name="Wolfe K.H."/>
        </authorList>
    </citation>
    <scope>NUCLEOTIDE SEQUENCE [LARGE SCALE GENOMIC DNA]</scope>
    <source>
        <strain evidence="3">ATCC 34711 / CBS 6284 / DSM 70876 / NBRC 10599 / NRRL Y-10934 / UCD 77-7</strain>
    </source>
</reference>
<keyword evidence="3" id="KW-1185">Reference proteome</keyword>
<dbReference type="GeneID" id="14497341"/>
<evidence type="ECO:0000313" key="3">
    <source>
        <dbReference type="Proteomes" id="UP000002866"/>
    </source>
</evidence>
<dbReference type="KEGG" id="tbl:TBLA_0G02710"/>
<dbReference type="eggNOG" id="ENOG502RFBH">
    <property type="taxonomic scope" value="Eukaryota"/>
</dbReference>
<feature type="domain" description="Transcription factor IIIC putative zinc-finger" evidence="1">
    <location>
        <begin position="606"/>
        <end position="645"/>
    </location>
</feature>
<dbReference type="HOGENOM" id="CLU_033367_0_0_1"/>
<sequence>MKDLVINRKEYQDFQDNIQWNHEGKLYLNTLPNLSIGQPIYQKEIGNDVIDTRINYNGEIDNLVVLEKPAIENGNENGDSGSGSSSGSSKRLFHIEEKIFELDNKWDFENEFDDNTLLNSQPNSFIRMIKLSRDGKLGLMSNNCDIYILKNEEQGLNDKNQFKNAICIDEKGKSARERAYNCFVWSDDGKELLVGNENGDVLVFQIDDGLNVTNATTIKIVDCNTVDNSWIRHIIAKGVGESRELIVSLINNSVYYVRKDPTSESSIVIKIKENDRFEINQVYMFPFVPDDNKRYVLLSITGKVELIIFNTHEVHHHEIKQLMNNNQDIYLEKFYIIPFEHYTDKREVILLSNETSFTLTIDSQENIAQRMNFIDDNIVGKQLNKKFKKWNGLKNEFNKYDTKVNINGITLSNDGYCLSIGYTMERISIKYRIVSEYQYRIMFLPLYKEWEIDSVNNTKGFGWYQTYQIYNRQLPKINPTIQEVQISQESNSNDDIKTTFIHYLRSLLKDEYFNNQRFQNFLRNSNTSTKGMESITILRGKIYDFIRTHTNALEMMNDADRACYSSICNVLGVDIITTTDMENNPNFVVEGDFIKETFDFQSQDNNDPDHVQSQQGHQWGRCCVTLLPVMTTKTGVCPVTSLRTLLTPPHVTRSTHVTHQISDSNSDSESPWPAGWLVAGLLHVFHQESAATGAHNKLA</sequence>
<dbReference type="Proteomes" id="UP000002866">
    <property type="component" value="Chromosome 7"/>
</dbReference>
<dbReference type="EMBL" id="HE806322">
    <property type="protein sequence ID" value="CCH62209.1"/>
    <property type="molecule type" value="Genomic_DNA"/>
</dbReference>
<evidence type="ECO:0000259" key="1">
    <source>
        <dbReference type="Pfam" id="PF12660"/>
    </source>
</evidence>
<dbReference type="InParanoid" id="I2H757"/>
<dbReference type="SUPFAM" id="SSF82171">
    <property type="entry name" value="DPP6 N-terminal domain-like"/>
    <property type="match status" value="1"/>
</dbReference>
<dbReference type="STRING" id="1071380.I2H757"/>
<name>I2H757_HENB6</name>
<dbReference type="AlphaFoldDB" id="I2H757"/>
<dbReference type="RefSeq" id="XP_004181728.1">
    <property type="nucleotide sequence ID" value="XM_004181680.1"/>
</dbReference>
<dbReference type="FunCoup" id="I2H757">
    <property type="interactions" value="23"/>
</dbReference>
<proteinExistence type="predicted"/>
<accession>I2H757</accession>